<reference evidence="2 3" key="1">
    <citation type="submission" date="2016-10" db="EMBL/GenBank/DDBJ databases">
        <authorList>
            <person name="de Groot N.N."/>
        </authorList>
    </citation>
    <scope>NUCLEOTIDE SEQUENCE [LARGE SCALE GENOMIC DNA]</scope>
    <source>
        <strain evidence="2 3">CGMCC 4.2023</strain>
    </source>
</reference>
<evidence type="ECO:0008006" key="4">
    <source>
        <dbReference type="Google" id="ProtNLM"/>
    </source>
</evidence>
<proteinExistence type="predicted"/>
<feature type="transmembrane region" description="Helical" evidence="1">
    <location>
        <begin position="82"/>
        <end position="102"/>
    </location>
</feature>
<keyword evidence="1" id="KW-0812">Transmembrane</keyword>
<evidence type="ECO:0000313" key="2">
    <source>
        <dbReference type="EMBL" id="SEG95774.1"/>
    </source>
</evidence>
<sequence length="111" mass="11762">MGLTLREIRVLRDIELSLARDDPCLAQQLSHLTLTSATAEDERRAAESSPGDTARRFAKRCGALTLVLLAVSDLLLSTAVLYAAGAAALATLVSGLFARVVARGRRAAVRS</sequence>
<dbReference type="RefSeq" id="WP_160145213.1">
    <property type="nucleotide sequence ID" value="NZ_FNVU01000034.1"/>
</dbReference>
<keyword evidence="1" id="KW-1133">Transmembrane helix</keyword>
<dbReference type="EMBL" id="FNVU01000034">
    <property type="protein sequence ID" value="SEG95774.1"/>
    <property type="molecule type" value="Genomic_DNA"/>
</dbReference>
<organism evidence="2 3">
    <name type="scientific">Actinacidiphila yanglinensis</name>
    <dbReference type="NCBI Taxonomy" id="310779"/>
    <lineage>
        <taxon>Bacteria</taxon>
        <taxon>Bacillati</taxon>
        <taxon>Actinomycetota</taxon>
        <taxon>Actinomycetes</taxon>
        <taxon>Kitasatosporales</taxon>
        <taxon>Streptomycetaceae</taxon>
        <taxon>Actinacidiphila</taxon>
    </lineage>
</organism>
<keyword evidence="1" id="KW-0472">Membrane</keyword>
<keyword evidence="3" id="KW-1185">Reference proteome</keyword>
<protein>
    <recommendedName>
        <fullName evidence="4">DUF3040 domain-containing protein</fullName>
    </recommendedName>
</protein>
<dbReference type="OrthoDB" id="3543344at2"/>
<evidence type="ECO:0000313" key="3">
    <source>
        <dbReference type="Proteomes" id="UP000236754"/>
    </source>
</evidence>
<accession>A0A1H6EG10</accession>
<name>A0A1H6EG10_9ACTN</name>
<evidence type="ECO:0000256" key="1">
    <source>
        <dbReference type="SAM" id="Phobius"/>
    </source>
</evidence>
<dbReference type="Proteomes" id="UP000236754">
    <property type="component" value="Unassembled WGS sequence"/>
</dbReference>
<gene>
    <name evidence="2" type="ORF">SAMN05216223_13470</name>
</gene>
<dbReference type="AlphaFoldDB" id="A0A1H6EG10"/>